<dbReference type="PROSITE" id="PS51318">
    <property type="entry name" value="TAT"/>
    <property type="match status" value="1"/>
</dbReference>
<dbReference type="AlphaFoldDB" id="L9WEY7"/>
<name>L9WEY7_9EURY</name>
<dbReference type="eggNOG" id="arCOG07550">
    <property type="taxonomic scope" value="Archaea"/>
</dbReference>
<dbReference type="Proteomes" id="UP000011599">
    <property type="component" value="Unassembled WGS sequence"/>
</dbReference>
<evidence type="ECO:0000313" key="2">
    <source>
        <dbReference type="Proteomes" id="UP000011599"/>
    </source>
</evidence>
<keyword evidence="2" id="KW-1185">Reference proteome</keyword>
<comment type="caution">
    <text evidence="1">The sequence shown here is derived from an EMBL/GenBank/DDBJ whole genome shotgun (WGS) entry which is preliminary data.</text>
</comment>
<gene>
    <name evidence="1" type="ORF">C496_00440</name>
</gene>
<dbReference type="Gene3D" id="3.40.50.1820">
    <property type="entry name" value="alpha/beta hydrolase"/>
    <property type="match status" value="1"/>
</dbReference>
<dbReference type="InterPro" id="IPR029058">
    <property type="entry name" value="AB_hydrolase_fold"/>
</dbReference>
<dbReference type="PATRIC" id="fig|1114856.3.peg.95"/>
<dbReference type="EMBL" id="AOHW01000001">
    <property type="protein sequence ID" value="ELY46883.1"/>
    <property type="molecule type" value="Genomic_DNA"/>
</dbReference>
<proteinExistence type="predicted"/>
<dbReference type="OrthoDB" id="11236at2157"/>
<protein>
    <recommendedName>
        <fullName evidence="3">Alpha/beta hydrolase</fullName>
    </recommendedName>
</protein>
<accession>L9WEY7</accession>
<reference evidence="1 2" key="1">
    <citation type="journal article" date="2014" name="PLoS Genet.">
        <title>Phylogenetically driven sequencing of extremely halophilic archaea reveals strategies for static and dynamic osmo-response.</title>
        <authorList>
            <person name="Becker E.A."/>
            <person name="Seitzer P.M."/>
            <person name="Tritt A."/>
            <person name="Larsen D."/>
            <person name="Krusor M."/>
            <person name="Yao A.I."/>
            <person name="Wu D."/>
            <person name="Madern D."/>
            <person name="Eisen J.A."/>
            <person name="Darling A.E."/>
            <person name="Facciotti M.T."/>
        </authorList>
    </citation>
    <scope>NUCLEOTIDE SEQUENCE [LARGE SCALE GENOMIC DNA]</scope>
    <source>
        <strain evidence="1 2">GA33</strain>
    </source>
</reference>
<evidence type="ECO:0000313" key="1">
    <source>
        <dbReference type="EMBL" id="ELY46883.1"/>
    </source>
</evidence>
<dbReference type="RefSeq" id="WP_006087753.1">
    <property type="nucleotide sequence ID" value="NZ_AOHW01000001.1"/>
</dbReference>
<dbReference type="SUPFAM" id="SSF53474">
    <property type="entry name" value="alpha/beta-Hydrolases"/>
    <property type="match status" value="1"/>
</dbReference>
<dbReference type="InterPro" id="IPR006311">
    <property type="entry name" value="TAT_signal"/>
</dbReference>
<sequence length="295" mass="31130">MAEDDKGDGNMGREVLTENKSDLNRRCLLRATSAAAVGAVGVGAASTSVSAGEVKDCTDWPVEAPADYPEVDLTGTPSESNIPHGVDEICIYVHGWNGMKSSENQAYTYETALGQNGYGAPVVAATWDADTANFWGAESNADTAGQRLADWLRDYRAANPSTTIRLTGHSLGGRVSLATLNALGGDEVIDTVALLGAAVNDDTVCDDGEYADGITHSAHVVYNYHSRDDDTVCTLYGLQTWGSGVGCDGADCGGWFSSGSTPDSYHDRDVTAQVDGHCEFMRPDIGCVPQIVNDF</sequence>
<evidence type="ECO:0008006" key="3">
    <source>
        <dbReference type="Google" id="ProtNLM"/>
    </source>
</evidence>
<organism evidence="1 2">
    <name type="scientific">Natronorubrum tibetense GA33</name>
    <dbReference type="NCBI Taxonomy" id="1114856"/>
    <lineage>
        <taxon>Archaea</taxon>
        <taxon>Methanobacteriati</taxon>
        <taxon>Methanobacteriota</taxon>
        <taxon>Stenosarchaea group</taxon>
        <taxon>Halobacteria</taxon>
        <taxon>Halobacteriales</taxon>
        <taxon>Natrialbaceae</taxon>
        <taxon>Natronorubrum</taxon>
    </lineage>
</organism>